<gene>
    <name evidence="2" type="ORF">X975_18129</name>
</gene>
<keyword evidence="3" id="KW-1185">Reference proteome</keyword>
<protein>
    <submittedName>
        <fullName evidence="2">Uncharacterized protein</fullName>
    </submittedName>
</protein>
<keyword evidence="1" id="KW-0472">Membrane</keyword>
<keyword evidence="1" id="KW-0812">Transmembrane</keyword>
<evidence type="ECO:0000313" key="2">
    <source>
        <dbReference type="EMBL" id="KFM77243.1"/>
    </source>
</evidence>
<dbReference type="AlphaFoldDB" id="A0A087UIQ4"/>
<accession>A0A087UIQ4</accession>
<organism evidence="2 3">
    <name type="scientific">Stegodyphus mimosarum</name>
    <name type="common">African social velvet spider</name>
    <dbReference type="NCBI Taxonomy" id="407821"/>
    <lineage>
        <taxon>Eukaryota</taxon>
        <taxon>Metazoa</taxon>
        <taxon>Ecdysozoa</taxon>
        <taxon>Arthropoda</taxon>
        <taxon>Chelicerata</taxon>
        <taxon>Arachnida</taxon>
        <taxon>Araneae</taxon>
        <taxon>Araneomorphae</taxon>
        <taxon>Entelegynae</taxon>
        <taxon>Eresoidea</taxon>
        <taxon>Eresidae</taxon>
        <taxon>Stegodyphus</taxon>
    </lineage>
</organism>
<evidence type="ECO:0000313" key="3">
    <source>
        <dbReference type="Proteomes" id="UP000054359"/>
    </source>
</evidence>
<feature type="transmembrane region" description="Helical" evidence="1">
    <location>
        <begin position="12"/>
        <end position="32"/>
    </location>
</feature>
<keyword evidence="1" id="KW-1133">Transmembrane helix</keyword>
<name>A0A087UIQ4_STEMI</name>
<proteinExistence type="predicted"/>
<dbReference type="EMBL" id="KK119978">
    <property type="protein sequence ID" value="KFM77243.1"/>
    <property type="molecule type" value="Genomic_DNA"/>
</dbReference>
<reference evidence="2 3" key="1">
    <citation type="submission" date="2013-11" db="EMBL/GenBank/DDBJ databases">
        <title>Genome sequencing of Stegodyphus mimosarum.</title>
        <authorList>
            <person name="Bechsgaard J."/>
        </authorList>
    </citation>
    <scope>NUCLEOTIDE SEQUENCE [LARGE SCALE GENOMIC DNA]</scope>
</reference>
<feature type="non-terminal residue" evidence="2">
    <location>
        <position position="73"/>
    </location>
</feature>
<dbReference type="Proteomes" id="UP000054359">
    <property type="component" value="Unassembled WGS sequence"/>
</dbReference>
<evidence type="ECO:0000256" key="1">
    <source>
        <dbReference type="SAM" id="Phobius"/>
    </source>
</evidence>
<sequence>MEVSAYHQDYVVVHPVLLEMFASMLFVFFHALMEELVLDHISVCAQKVLRVPGVSCQQVAEEDFHMDNRGHCI</sequence>